<dbReference type="PANTHER" id="PTHR12984:SF3">
    <property type="entry name" value="N-TERMINAL KINASE-LIKE PROTEIN"/>
    <property type="match status" value="1"/>
</dbReference>
<dbReference type="Gene3D" id="1.25.10.10">
    <property type="entry name" value="Leucine-rich Repeat Variant"/>
    <property type="match status" value="1"/>
</dbReference>
<protein>
    <recommendedName>
        <fullName evidence="4">HEAT repeat domain containing protein</fullName>
    </recommendedName>
</protein>
<organism evidence="2 3">
    <name type="scientific">Entamoeba nuttalli</name>
    <dbReference type="NCBI Taxonomy" id="412467"/>
    <lineage>
        <taxon>Eukaryota</taxon>
        <taxon>Amoebozoa</taxon>
        <taxon>Evosea</taxon>
        <taxon>Archamoebae</taxon>
        <taxon>Mastigamoebida</taxon>
        <taxon>Entamoebidae</taxon>
        <taxon>Entamoeba</taxon>
    </lineage>
</organism>
<dbReference type="InterPro" id="IPR016024">
    <property type="entry name" value="ARM-type_fold"/>
</dbReference>
<dbReference type="PANTHER" id="PTHR12984">
    <property type="entry name" value="SCY1-RELATED S/T PROTEIN KINASE-LIKE"/>
    <property type="match status" value="1"/>
</dbReference>
<evidence type="ECO:0000313" key="2">
    <source>
        <dbReference type="EMBL" id="GAB1227542.1"/>
    </source>
</evidence>
<comment type="caution">
    <text evidence="2">The sequence shown here is derived from an EMBL/GenBank/DDBJ whole genome shotgun (WGS) entry which is preliminary data.</text>
</comment>
<feature type="region of interest" description="Disordered" evidence="1">
    <location>
        <begin position="500"/>
        <end position="527"/>
    </location>
</feature>
<evidence type="ECO:0000256" key="1">
    <source>
        <dbReference type="SAM" id="MobiDB-lite"/>
    </source>
</evidence>
<feature type="compositionally biased region" description="Basic and acidic residues" evidence="1">
    <location>
        <begin position="507"/>
        <end position="520"/>
    </location>
</feature>
<reference evidence="2 3" key="1">
    <citation type="journal article" date="2019" name="PLoS Negl. Trop. Dis.">
        <title>Whole genome sequencing of Entamoeba nuttalli reveals mammalian host-related molecular signatures and a novel octapeptide-repeat surface protein.</title>
        <authorList>
            <person name="Tanaka M."/>
            <person name="Makiuchi T."/>
            <person name="Komiyama T."/>
            <person name="Shiina T."/>
            <person name="Osaki K."/>
            <person name="Tachibana H."/>
        </authorList>
    </citation>
    <scope>NUCLEOTIDE SEQUENCE [LARGE SCALE GENOMIC DNA]</scope>
    <source>
        <strain evidence="2 3">P19-061405</strain>
    </source>
</reference>
<dbReference type="SUPFAM" id="SSF48371">
    <property type="entry name" value="ARM repeat"/>
    <property type="match status" value="1"/>
</dbReference>
<dbReference type="Proteomes" id="UP001628156">
    <property type="component" value="Unassembled WGS sequence"/>
</dbReference>
<name>A0ABQ0DXR6_9EUKA</name>
<gene>
    <name evidence="2" type="ORF">ENUP19_0341G0070</name>
</gene>
<dbReference type="InterPro" id="IPR011989">
    <property type="entry name" value="ARM-like"/>
</dbReference>
<dbReference type="EMBL" id="BAAFRS010000341">
    <property type="protein sequence ID" value="GAB1227542.1"/>
    <property type="molecule type" value="Genomic_DNA"/>
</dbReference>
<dbReference type="Gene3D" id="1.10.510.10">
    <property type="entry name" value="Transferase(Phosphotransferase) domain 1"/>
    <property type="match status" value="1"/>
</dbReference>
<proteinExistence type="predicted"/>
<evidence type="ECO:0008006" key="4">
    <source>
        <dbReference type="Google" id="ProtNLM"/>
    </source>
</evidence>
<keyword evidence="3" id="KW-1185">Reference proteome</keyword>
<dbReference type="InterPro" id="IPR051177">
    <property type="entry name" value="CIK-Related_Protein"/>
</dbReference>
<dbReference type="Gene3D" id="3.30.200.20">
    <property type="entry name" value="Phosphorylase Kinase, domain 1"/>
    <property type="match status" value="1"/>
</dbReference>
<evidence type="ECO:0000313" key="3">
    <source>
        <dbReference type="Proteomes" id="UP001628156"/>
    </source>
</evidence>
<sequence length="716" mass="81408">MKLFKAFVGPSLPYESQEKQETITENNFTYTVYHAKKVSDKKNISLFEFPSSNPRILNENVLKRFRTLKHPNIINYLDHVANDRTTVILTEEVYPLTSFLQSNKCNEDMVLWGLFSLANAIHFLNITAKLGHYNITKNSVFVTKSGEWKLGGLQYVTQLGQLGDFKTYIEANRSIGHLPNDSSSEYVDSYSFSKLASQVYPNPPAPLQALISSLASQPITSFLTHPSVSTPFLTIVYNMDNYSALDDFTRRSFLSSITKTSLPSLFCRYKLLPFYIDLFRSNMPEASCAVESLLKVSSGLEQDEFVQQVQNYIPKFINSSDLQTKYSALGSLRYCSQHITPSFAESLFPSIIQCTNHQNDKIRDAGIRALLVLVEKVNKSKQLECANRFEKALGDPSLIVRTNTVVCISKSCSFFTVETRKRLLLCSIARSGKDAVKEMRIAIINGIKDNINDFSANDSARNILPYISVFLVDDHKNVRNKARELFSSLTETVLKYSEQLDNQQQEQKPEEQKQEVKETPHLNLKKPADVIYDQQKPVQKVNTDLWNVSPQRSNAVTPQQNPEDVFTLFEEIDPEFPSQQQKTNENQSVNTHQNITTKEDDDIERLTKMIGKKPSTSQSKTFQKADQKQRQLKEIGLPENLQNKTPNKTTVLLKEKPTTSKLEVINETKVQQKQQNDVFGWGISNEANDAYWDEWAGALNSKDKKSQGDSSSTIFF</sequence>
<accession>A0ABQ0DXR6</accession>